<evidence type="ECO:0000313" key="2">
    <source>
        <dbReference type="EMBL" id="GEU67666.1"/>
    </source>
</evidence>
<dbReference type="Gene3D" id="2.30.30.140">
    <property type="match status" value="1"/>
</dbReference>
<evidence type="ECO:0000256" key="1">
    <source>
        <dbReference type="SAM" id="MobiDB-lite"/>
    </source>
</evidence>
<organism evidence="2">
    <name type="scientific">Tanacetum cinerariifolium</name>
    <name type="common">Dalmatian daisy</name>
    <name type="synonym">Chrysanthemum cinerariifolium</name>
    <dbReference type="NCBI Taxonomy" id="118510"/>
    <lineage>
        <taxon>Eukaryota</taxon>
        <taxon>Viridiplantae</taxon>
        <taxon>Streptophyta</taxon>
        <taxon>Embryophyta</taxon>
        <taxon>Tracheophyta</taxon>
        <taxon>Spermatophyta</taxon>
        <taxon>Magnoliopsida</taxon>
        <taxon>eudicotyledons</taxon>
        <taxon>Gunneridae</taxon>
        <taxon>Pentapetalae</taxon>
        <taxon>asterids</taxon>
        <taxon>campanulids</taxon>
        <taxon>Asterales</taxon>
        <taxon>Asteraceae</taxon>
        <taxon>Asteroideae</taxon>
        <taxon>Anthemideae</taxon>
        <taxon>Anthemidinae</taxon>
        <taxon>Tanacetum</taxon>
    </lineage>
</organism>
<protein>
    <recommendedName>
        <fullName evidence="3">RNase H type-1 domain-containing protein</fullName>
    </recommendedName>
</protein>
<feature type="compositionally biased region" description="Basic and acidic residues" evidence="1">
    <location>
        <begin position="340"/>
        <end position="388"/>
    </location>
</feature>
<name>A0A6L2M0U4_TANCI</name>
<reference evidence="2" key="1">
    <citation type="journal article" date="2019" name="Sci. Rep.">
        <title>Draft genome of Tanacetum cinerariifolium, the natural source of mosquito coil.</title>
        <authorList>
            <person name="Yamashiro T."/>
            <person name="Shiraishi A."/>
            <person name="Satake H."/>
            <person name="Nakayama K."/>
        </authorList>
    </citation>
    <scope>NUCLEOTIDE SEQUENCE</scope>
</reference>
<sequence length="396" mass="44439">MQKAQSAEHGGNLVGSRIKVWSPVDKSYYEGVMESFDRSKMKHKVLYDHGDEDVALSIKDFPTHTLPIKNPSAQAPPRMSSQAPRKMVSASILEVICEVVNQTQTNDVVDTISEMEEMQCQVSAAEANKINVSWLWQHLNAIQKSTVKKEKCTLLMKGKAIISLVNKAAKRDFEKTRIELLTAQEQFRKAKRCVEIWKSRNECVFNDIRPCPSHTLSSFSCIDHDVSSLYPSSLPISYVSIVSESQESEIFSTSSPPMAELYAIRGACRQAVTYGWQNVVVESDSKVAISLACAQVDPPWSLSAICSRHQSMVGSLSFTVNLYHDGVFHVNPLECVNSDSKVKENQEKDKIGSKPDKNGKRGEAGKSLKQLQLKEEEKPKKTKKEWPKTHTRIKSY</sequence>
<dbReference type="PANTHER" id="PTHR35358">
    <property type="entry name" value="OS06G0711100 PROTEIN"/>
    <property type="match status" value="1"/>
</dbReference>
<feature type="region of interest" description="Disordered" evidence="1">
    <location>
        <begin position="339"/>
        <end position="396"/>
    </location>
</feature>
<dbReference type="AlphaFoldDB" id="A0A6L2M0U4"/>
<dbReference type="PANTHER" id="PTHR35358:SF18">
    <property type="entry name" value="PHOSPHOLIPASE-LIKE PROTEIN-RELATED"/>
    <property type="match status" value="1"/>
</dbReference>
<accession>A0A6L2M0U4</accession>
<proteinExistence type="predicted"/>
<dbReference type="EMBL" id="BKCJ010005608">
    <property type="protein sequence ID" value="GEU67666.1"/>
    <property type="molecule type" value="Genomic_DNA"/>
</dbReference>
<evidence type="ECO:0008006" key="3">
    <source>
        <dbReference type="Google" id="ProtNLM"/>
    </source>
</evidence>
<comment type="caution">
    <text evidence="2">The sequence shown here is derived from an EMBL/GenBank/DDBJ whole genome shotgun (WGS) entry which is preliminary data.</text>
</comment>
<gene>
    <name evidence="2" type="ORF">Tci_039644</name>
</gene>
<dbReference type="CDD" id="cd20404">
    <property type="entry name" value="Tudor_Agenet_AtEML-like"/>
    <property type="match status" value="1"/>
</dbReference>